<proteinExistence type="predicted"/>
<name>A0A9Q0SWD8_SALPP</name>
<reference evidence="1" key="2">
    <citation type="journal article" date="2023" name="Int. J. Mol. Sci.">
        <title>De Novo Assembly and Annotation of 11 Diverse Shrub Willow (Salix) Genomes Reveals Novel Gene Organization in Sex-Linked Regions.</title>
        <authorList>
            <person name="Hyden B."/>
            <person name="Feng K."/>
            <person name="Yates T.B."/>
            <person name="Jawdy S."/>
            <person name="Cereghino C."/>
            <person name="Smart L.B."/>
            <person name="Muchero W."/>
        </authorList>
    </citation>
    <scope>NUCLEOTIDE SEQUENCE</scope>
    <source>
        <tissue evidence="1">Shoot tip</tissue>
    </source>
</reference>
<protein>
    <submittedName>
        <fullName evidence="1">Uncharacterized protein</fullName>
    </submittedName>
</protein>
<comment type="caution">
    <text evidence="1">The sequence shown here is derived from an EMBL/GenBank/DDBJ whole genome shotgun (WGS) entry which is preliminary data.</text>
</comment>
<dbReference type="EMBL" id="JAPFFK010000018">
    <property type="protein sequence ID" value="KAJ6692539.1"/>
    <property type="molecule type" value="Genomic_DNA"/>
</dbReference>
<evidence type="ECO:0000313" key="2">
    <source>
        <dbReference type="Proteomes" id="UP001151532"/>
    </source>
</evidence>
<keyword evidence="2" id="KW-1185">Reference proteome</keyword>
<sequence length="32" mass="3653">MTGQQEKPRDQFSASLLLASCDMRCYIFVSLN</sequence>
<dbReference type="AlphaFoldDB" id="A0A9Q0SWD8"/>
<evidence type="ECO:0000313" key="1">
    <source>
        <dbReference type="EMBL" id="KAJ6692539.1"/>
    </source>
</evidence>
<feature type="non-terminal residue" evidence="1">
    <location>
        <position position="32"/>
    </location>
</feature>
<gene>
    <name evidence="1" type="ORF">OIU79_014315</name>
</gene>
<organism evidence="1 2">
    <name type="scientific">Salix purpurea</name>
    <name type="common">Purple osier willow</name>
    <dbReference type="NCBI Taxonomy" id="77065"/>
    <lineage>
        <taxon>Eukaryota</taxon>
        <taxon>Viridiplantae</taxon>
        <taxon>Streptophyta</taxon>
        <taxon>Embryophyta</taxon>
        <taxon>Tracheophyta</taxon>
        <taxon>Spermatophyta</taxon>
        <taxon>Magnoliopsida</taxon>
        <taxon>eudicotyledons</taxon>
        <taxon>Gunneridae</taxon>
        <taxon>Pentapetalae</taxon>
        <taxon>rosids</taxon>
        <taxon>fabids</taxon>
        <taxon>Malpighiales</taxon>
        <taxon>Salicaceae</taxon>
        <taxon>Saliceae</taxon>
        <taxon>Salix</taxon>
    </lineage>
</organism>
<dbReference type="Proteomes" id="UP001151532">
    <property type="component" value="Chromosome 9"/>
</dbReference>
<accession>A0A9Q0SWD8</accession>
<reference evidence="1" key="1">
    <citation type="submission" date="2022-11" db="EMBL/GenBank/DDBJ databases">
        <authorList>
            <person name="Hyden B.L."/>
            <person name="Feng K."/>
            <person name="Yates T."/>
            <person name="Jawdy S."/>
            <person name="Smart L.B."/>
            <person name="Muchero W."/>
        </authorList>
    </citation>
    <scope>NUCLEOTIDE SEQUENCE</scope>
    <source>
        <tissue evidence="1">Shoot tip</tissue>
    </source>
</reference>
<dbReference type="PROSITE" id="PS51257">
    <property type="entry name" value="PROKAR_LIPOPROTEIN"/>
    <property type="match status" value="1"/>
</dbReference>